<dbReference type="KEGG" id="sesp:BN6_33680"/>
<name>K0JSJ9_SACES</name>
<feature type="domain" description="Beta-ketoacyl-[acyl-carrier-protein] synthase III C-terminal" evidence="3">
    <location>
        <begin position="247"/>
        <end position="336"/>
    </location>
</feature>
<dbReference type="Pfam" id="PF08541">
    <property type="entry name" value="ACP_syn_III_C"/>
    <property type="match status" value="1"/>
</dbReference>
<dbReference type="GO" id="GO:0033818">
    <property type="term" value="F:beta-ketoacyl-acyl-carrier-protein synthase III activity"/>
    <property type="evidence" value="ECO:0007669"/>
    <property type="project" value="UniProtKB-EC"/>
</dbReference>
<evidence type="ECO:0000313" key="5">
    <source>
        <dbReference type="EMBL" id="CCH30670.1"/>
    </source>
</evidence>
<gene>
    <name evidence="5" type="primary">fabH3</name>
    <name evidence="5" type="ordered locus">BN6_33680</name>
</gene>
<accession>K0JSJ9</accession>
<organism evidence="5 6">
    <name type="scientific">Saccharothrix espanaensis (strain ATCC 51144 / DSM 44229 / JCM 9112 / NBRC 15066 / NRRL 15764)</name>
    <dbReference type="NCBI Taxonomy" id="1179773"/>
    <lineage>
        <taxon>Bacteria</taxon>
        <taxon>Bacillati</taxon>
        <taxon>Actinomycetota</taxon>
        <taxon>Actinomycetes</taxon>
        <taxon>Pseudonocardiales</taxon>
        <taxon>Pseudonocardiaceae</taxon>
        <taxon>Saccharothrix</taxon>
    </lineage>
</organism>
<dbReference type="PATRIC" id="fig|1179773.3.peg.3368"/>
<keyword evidence="6" id="KW-1185">Reference proteome</keyword>
<dbReference type="Pfam" id="PF08545">
    <property type="entry name" value="ACP_syn_III"/>
    <property type="match status" value="1"/>
</dbReference>
<dbReference type="BioCyc" id="SESP1179773:BN6_RS16340-MONOMER"/>
<evidence type="ECO:0000256" key="1">
    <source>
        <dbReference type="ARBA" id="ARBA00022679"/>
    </source>
</evidence>
<keyword evidence="1 5" id="KW-0808">Transferase</keyword>
<protein>
    <submittedName>
        <fullName evidence="5">Beta-ketoacyl synthase III</fullName>
        <ecNumber evidence="5">2.3.1.180</ecNumber>
    </submittedName>
</protein>
<dbReference type="eggNOG" id="COG0332">
    <property type="taxonomic scope" value="Bacteria"/>
</dbReference>
<dbReference type="GO" id="GO:0006633">
    <property type="term" value="P:fatty acid biosynthetic process"/>
    <property type="evidence" value="ECO:0007669"/>
    <property type="project" value="InterPro"/>
</dbReference>
<dbReference type="STRING" id="1179773.BN6_33680"/>
<dbReference type="Gene3D" id="3.40.47.10">
    <property type="match status" value="2"/>
</dbReference>
<reference evidence="5 6" key="1">
    <citation type="journal article" date="2012" name="BMC Genomics">
        <title>Complete genome sequence of Saccharothrix espanaensis DSM 44229T and comparison to the other completely sequenced Pseudonocardiaceae.</title>
        <authorList>
            <person name="Strobel T."/>
            <person name="Al-Dilaimi A."/>
            <person name="Blom J."/>
            <person name="Gessner A."/>
            <person name="Kalinowski J."/>
            <person name="Luzhetska M."/>
            <person name="Puhler A."/>
            <person name="Szczepanowski R."/>
            <person name="Bechthold A."/>
            <person name="Ruckert C."/>
        </authorList>
    </citation>
    <scope>NUCLEOTIDE SEQUENCE [LARGE SCALE GENOMIC DNA]</scope>
    <source>
        <strain evidence="6">ATCC 51144 / DSM 44229 / JCM 9112 / NBRC 15066 / NRRL 15764</strain>
    </source>
</reference>
<dbReference type="GO" id="GO:0044550">
    <property type="term" value="P:secondary metabolite biosynthetic process"/>
    <property type="evidence" value="ECO:0007669"/>
    <property type="project" value="TreeGrafter"/>
</dbReference>
<dbReference type="InterPro" id="IPR013747">
    <property type="entry name" value="ACP_syn_III_C"/>
</dbReference>
<dbReference type="HOGENOM" id="CLU_039592_4_2_11"/>
<dbReference type="GO" id="GO:0004315">
    <property type="term" value="F:3-oxoacyl-[acyl-carrier-protein] synthase activity"/>
    <property type="evidence" value="ECO:0007669"/>
    <property type="project" value="InterPro"/>
</dbReference>
<dbReference type="EMBL" id="HE804045">
    <property type="protein sequence ID" value="CCH30670.1"/>
    <property type="molecule type" value="Genomic_DNA"/>
</dbReference>
<evidence type="ECO:0000313" key="6">
    <source>
        <dbReference type="Proteomes" id="UP000006281"/>
    </source>
</evidence>
<dbReference type="SUPFAM" id="SSF53901">
    <property type="entry name" value="Thiolase-like"/>
    <property type="match status" value="1"/>
</dbReference>
<dbReference type="AlphaFoldDB" id="K0JSJ9"/>
<dbReference type="PANTHER" id="PTHR34069:SF3">
    <property type="entry name" value="ACYL-COA:ACYL-COA ALKYLTRANSFERASE"/>
    <property type="match status" value="1"/>
</dbReference>
<keyword evidence="2 5" id="KW-0012">Acyltransferase</keyword>
<dbReference type="InterPro" id="IPR016039">
    <property type="entry name" value="Thiolase-like"/>
</dbReference>
<dbReference type="RefSeq" id="WP_015100782.1">
    <property type="nucleotide sequence ID" value="NC_019673.1"/>
</dbReference>
<dbReference type="Proteomes" id="UP000006281">
    <property type="component" value="Chromosome"/>
</dbReference>
<proteinExistence type="predicted"/>
<dbReference type="InterPro" id="IPR013751">
    <property type="entry name" value="ACP_syn_III_N"/>
</dbReference>
<dbReference type="PANTHER" id="PTHR34069">
    <property type="entry name" value="3-OXOACYL-[ACYL-CARRIER-PROTEIN] SYNTHASE 3"/>
    <property type="match status" value="1"/>
</dbReference>
<evidence type="ECO:0000259" key="4">
    <source>
        <dbReference type="Pfam" id="PF08545"/>
    </source>
</evidence>
<dbReference type="EC" id="2.3.1.180" evidence="5"/>
<feature type="domain" description="Beta-ketoacyl-[acyl-carrier-protein] synthase III N-terminal" evidence="4">
    <location>
        <begin position="115"/>
        <end position="197"/>
    </location>
</feature>
<dbReference type="OrthoDB" id="4758553at2"/>
<evidence type="ECO:0000259" key="3">
    <source>
        <dbReference type="Pfam" id="PF08541"/>
    </source>
</evidence>
<sequence>MKRLSSRVTELAVHLPESVLSTEDLERRLAARNPQTKIPYGMITRLSGVRYRHIADPGCDSVELGVRAARKLFDESGRDIADVDLILFAAVSLPMVEPATSHAVAAALGARCPVFDVRNACNSVVNAMEVADSLIRTESYRTVLIVCGERITNLMKWTVGDLGEYLANGAAYTASDAGAALLIEASDEPGILGVGFSAESQSWDAAVVPIEVAAGSQTLRTGAFSVDGLRFARAFVESDLGVIPKKLAELGLSMSDLSVVCVHQPVEVLTRVLCERLDLREEQMVKVIGEHGNMAAASLPVQLALAIEAGRVRRGDLVAFLGLASGMSYGVVVMKW</sequence>
<evidence type="ECO:0000256" key="2">
    <source>
        <dbReference type="ARBA" id="ARBA00023315"/>
    </source>
</evidence>